<keyword evidence="1" id="KW-0472">Membrane</keyword>
<protein>
    <submittedName>
        <fullName evidence="2">Uncharacterized protein</fullName>
    </submittedName>
</protein>
<dbReference type="AlphaFoldDB" id="A0A2S7K4Z2"/>
<evidence type="ECO:0000313" key="3">
    <source>
        <dbReference type="Proteomes" id="UP000239504"/>
    </source>
</evidence>
<comment type="caution">
    <text evidence="2">The sequence shown here is derived from an EMBL/GenBank/DDBJ whole genome shotgun (WGS) entry which is preliminary data.</text>
</comment>
<accession>A0A2S7K4Z2</accession>
<feature type="transmembrane region" description="Helical" evidence="1">
    <location>
        <begin position="25"/>
        <end position="42"/>
    </location>
</feature>
<organism evidence="2 3">
    <name type="scientific">Hyphococcus luteus</name>
    <dbReference type="NCBI Taxonomy" id="2058213"/>
    <lineage>
        <taxon>Bacteria</taxon>
        <taxon>Pseudomonadati</taxon>
        <taxon>Pseudomonadota</taxon>
        <taxon>Alphaproteobacteria</taxon>
        <taxon>Parvularculales</taxon>
        <taxon>Parvularculaceae</taxon>
        <taxon>Hyphococcus</taxon>
    </lineage>
</organism>
<keyword evidence="3" id="KW-1185">Reference proteome</keyword>
<proteinExistence type="predicted"/>
<keyword evidence="1" id="KW-0812">Transmembrane</keyword>
<keyword evidence="1" id="KW-1133">Transmembrane helix</keyword>
<reference evidence="2 3" key="1">
    <citation type="submission" date="2017-12" db="EMBL/GenBank/DDBJ databases">
        <authorList>
            <person name="Hurst M.R.H."/>
        </authorList>
    </citation>
    <scope>NUCLEOTIDE SEQUENCE [LARGE SCALE GENOMIC DNA]</scope>
    <source>
        <strain evidence="2 3">SY-3-19</strain>
    </source>
</reference>
<evidence type="ECO:0000256" key="1">
    <source>
        <dbReference type="SAM" id="Phobius"/>
    </source>
</evidence>
<sequence>MVATALFGLIGPKITDAIPERHTAPLLVAALVLALVTGLLRFRQANQAHNSKHLQINAASQELLKHWSDHELAAYDNAPVKPVDAALQALEDFALDEKVKVFEQVAEERLRKISPARYRQLKGTNPAYFPQSVFFLRQQLGPAWRKHVGRTFIKRLLARVGIQ</sequence>
<dbReference type="Proteomes" id="UP000239504">
    <property type="component" value="Unassembled WGS sequence"/>
</dbReference>
<evidence type="ECO:0000313" key="2">
    <source>
        <dbReference type="EMBL" id="PQA87562.1"/>
    </source>
</evidence>
<name>A0A2S7K4Z2_9PROT</name>
<dbReference type="EMBL" id="PJCH01000006">
    <property type="protein sequence ID" value="PQA87562.1"/>
    <property type="molecule type" value="Genomic_DNA"/>
</dbReference>
<gene>
    <name evidence="2" type="ORF">CW354_10780</name>
</gene>